<protein>
    <submittedName>
        <fullName evidence="8">Transcription factor bHLH25-like</fullName>
    </submittedName>
</protein>
<dbReference type="Gene3D" id="4.10.280.10">
    <property type="entry name" value="Helix-loop-helix DNA-binding domain"/>
    <property type="match status" value="1"/>
</dbReference>
<feature type="domain" description="BHLH" evidence="6">
    <location>
        <begin position="131"/>
        <end position="180"/>
    </location>
</feature>
<keyword evidence="4" id="KW-0539">Nucleus</keyword>
<evidence type="ECO:0000259" key="6">
    <source>
        <dbReference type="PROSITE" id="PS50888"/>
    </source>
</evidence>
<dbReference type="Pfam" id="PF00010">
    <property type="entry name" value="HLH"/>
    <property type="match status" value="1"/>
</dbReference>
<dbReference type="AlphaFoldDB" id="A0A1S2YIA4"/>
<dbReference type="GO" id="GO:0005634">
    <property type="term" value="C:nucleus"/>
    <property type="evidence" value="ECO:0007669"/>
    <property type="project" value="UniProtKB-SubCell"/>
</dbReference>
<evidence type="ECO:0000256" key="3">
    <source>
        <dbReference type="ARBA" id="ARBA00023163"/>
    </source>
</evidence>
<dbReference type="SMART" id="SM00353">
    <property type="entry name" value="HLH"/>
    <property type="match status" value="1"/>
</dbReference>
<keyword evidence="2" id="KW-0805">Transcription regulation</keyword>
<reference evidence="7" key="1">
    <citation type="journal article" date="2013" name="Nat. Biotechnol.">
        <title>Draft genome sequence of chickpea (Cicer arietinum) provides a resource for trait improvement.</title>
        <authorList>
            <person name="Varshney R.K."/>
            <person name="Song C."/>
            <person name="Saxena R.K."/>
            <person name="Azam S."/>
            <person name="Yu S."/>
            <person name="Sharpe A.G."/>
            <person name="Cannon S."/>
            <person name="Baek J."/>
            <person name="Rosen B.D."/>
            <person name="Tar'an B."/>
            <person name="Millan T."/>
            <person name="Zhang X."/>
            <person name="Ramsay L.D."/>
            <person name="Iwata A."/>
            <person name="Wang Y."/>
            <person name="Nelson W."/>
            <person name="Farmer A.D."/>
            <person name="Gaur P.M."/>
            <person name="Soderlund C."/>
            <person name="Penmetsa R.V."/>
            <person name="Xu C."/>
            <person name="Bharti A.K."/>
            <person name="He W."/>
            <person name="Winter P."/>
            <person name="Zhao S."/>
            <person name="Hane J.K."/>
            <person name="Carrasquilla-Garcia N."/>
            <person name="Condie J.A."/>
            <person name="Upadhyaya H.D."/>
            <person name="Luo M.C."/>
            <person name="Thudi M."/>
            <person name="Gowda C.L."/>
            <person name="Singh N.P."/>
            <person name="Lichtenzveig J."/>
            <person name="Gali K.K."/>
            <person name="Rubio J."/>
            <person name="Nadarajan N."/>
            <person name="Dolezel J."/>
            <person name="Bansal K.C."/>
            <person name="Xu X."/>
            <person name="Edwards D."/>
            <person name="Zhang G."/>
            <person name="Kahl G."/>
            <person name="Gil J."/>
            <person name="Singh K.B."/>
            <person name="Datta S.K."/>
            <person name="Jackson S.A."/>
            <person name="Wang J."/>
            <person name="Cook D.R."/>
        </authorList>
    </citation>
    <scope>NUCLEOTIDE SEQUENCE [LARGE SCALE GENOMIC DNA]</scope>
    <source>
        <strain evidence="7">cv. CDC Frontier</strain>
    </source>
</reference>
<dbReference type="SUPFAM" id="SSF47459">
    <property type="entry name" value="HLH, helix-loop-helix DNA-binding domain"/>
    <property type="match status" value="1"/>
</dbReference>
<evidence type="ECO:0000313" key="7">
    <source>
        <dbReference type="Proteomes" id="UP000087171"/>
    </source>
</evidence>
<proteinExistence type="predicted"/>
<dbReference type="RefSeq" id="XP_004504883.2">
    <property type="nucleotide sequence ID" value="XM_004504826.3"/>
</dbReference>
<accession>A0A1S2YIA4</accession>
<dbReference type="Pfam" id="PF22754">
    <property type="entry name" value="bHLH-TF_ACT-like_plant"/>
    <property type="match status" value="1"/>
</dbReference>
<keyword evidence="5" id="KW-0175">Coiled coil</keyword>
<dbReference type="PROSITE" id="PS50888">
    <property type="entry name" value="BHLH"/>
    <property type="match status" value="1"/>
</dbReference>
<evidence type="ECO:0000256" key="4">
    <source>
        <dbReference type="ARBA" id="ARBA00023242"/>
    </source>
</evidence>
<dbReference type="InterPro" id="IPR052610">
    <property type="entry name" value="bHLH_transcription_regulator"/>
</dbReference>
<dbReference type="Proteomes" id="UP000087171">
    <property type="component" value="Chromosome Ca6"/>
</dbReference>
<dbReference type="OrthoDB" id="690068at2759"/>
<dbReference type="GO" id="GO:0046983">
    <property type="term" value="F:protein dimerization activity"/>
    <property type="evidence" value="ECO:0007669"/>
    <property type="project" value="InterPro"/>
</dbReference>
<keyword evidence="3" id="KW-0804">Transcription</keyword>
<dbReference type="PaxDb" id="3827-XP_004504883.1"/>
<feature type="coiled-coil region" evidence="5">
    <location>
        <begin position="170"/>
        <end position="200"/>
    </location>
</feature>
<dbReference type="InterPro" id="IPR054502">
    <property type="entry name" value="bHLH-TF_ACT-like_plant"/>
</dbReference>
<comment type="subcellular location">
    <subcellularLocation>
        <location evidence="1">Nucleus</location>
    </subcellularLocation>
</comment>
<dbReference type="eggNOG" id="ENOG502QWBY">
    <property type="taxonomic scope" value="Eukaryota"/>
</dbReference>
<dbReference type="RefSeq" id="XP_073226386.1">
    <property type="nucleotide sequence ID" value="XM_073370285.1"/>
</dbReference>
<evidence type="ECO:0000256" key="1">
    <source>
        <dbReference type="ARBA" id="ARBA00004123"/>
    </source>
</evidence>
<dbReference type="KEGG" id="cam:101495898"/>
<dbReference type="PANTHER" id="PTHR45959:SF70">
    <property type="entry name" value="SYMBIOTIC AMMONIUM TRANSPORTER"/>
    <property type="match status" value="1"/>
</dbReference>
<dbReference type="PANTHER" id="PTHR45959">
    <property type="entry name" value="BHLH TRANSCRIPTION FACTOR"/>
    <property type="match status" value="1"/>
</dbReference>
<gene>
    <name evidence="8" type="primary">LOC101495898</name>
</gene>
<evidence type="ECO:0000256" key="2">
    <source>
        <dbReference type="ARBA" id="ARBA00023015"/>
    </source>
</evidence>
<dbReference type="STRING" id="3827.A0A1S2YIA4"/>
<dbReference type="CDD" id="cd11452">
    <property type="entry name" value="bHLH_AtNAI1_like"/>
    <property type="match status" value="1"/>
</dbReference>
<name>A0A1S2YIA4_CICAR</name>
<keyword evidence="7" id="KW-1185">Reference proteome</keyword>
<dbReference type="InterPro" id="IPR011598">
    <property type="entry name" value="bHLH_dom"/>
</dbReference>
<dbReference type="GeneID" id="101495898"/>
<organism evidence="7 8">
    <name type="scientific">Cicer arietinum</name>
    <name type="common">Chickpea</name>
    <name type="synonym">Garbanzo</name>
    <dbReference type="NCBI Taxonomy" id="3827"/>
    <lineage>
        <taxon>Eukaryota</taxon>
        <taxon>Viridiplantae</taxon>
        <taxon>Streptophyta</taxon>
        <taxon>Embryophyta</taxon>
        <taxon>Tracheophyta</taxon>
        <taxon>Spermatophyta</taxon>
        <taxon>Magnoliopsida</taxon>
        <taxon>eudicotyledons</taxon>
        <taxon>Gunneridae</taxon>
        <taxon>Pentapetalae</taxon>
        <taxon>rosids</taxon>
        <taxon>fabids</taxon>
        <taxon>Fabales</taxon>
        <taxon>Fabaceae</taxon>
        <taxon>Papilionoideae</taxon>
        <taxon>50 kb inversion clade</taxon>
        <taxon>NPAAA clade</taxon>
        <taxon>Hologalegina</taxon>
        <taxon>IRL clade</taxon>
        <taxon>Cicereae</taxon>
        <taxon>Cicer</taxon>
    </lineage>
</organism>
<reference evidence="8" key="2">
    <citation type="submission" date="2025-08" db="UniProtKB">
        <authorList>
            <consortium name="RefSeq"/>
        </authorList>
    </citation>
    <scope>IDENTIFICATION</scope>
    <source>
        <tissue evidence="8">Etiolated seedlings</tissue>
    </source>
</reference>
<evidence type="ECO:0000256" key="5">
    <source>
        <dbReference type="SAM" id="Coils"/>
    </source>
</evidence>
<evidence type="ECO:0000313" key="8">
    <source>
        <dbReference type="RefSeq" id="XP_004504883.2"/>
    </source>
</evidence>
<dbReference type="InterPro" id="IPR036638">
    <property type="entry name" value="HLH_DNA-bd_sf"/>
</dbReference>
<sequence>MENISFIRGFPDLEILEDPSFFLHQWHSNSIDESNSLPIAAAFGDTLQHHSYIYPNFNHRTSVETAQTLEAQFISYPNLLSFDDSYQINQFGLVKPKDEMVCPKNISKNSSDMISKGTLEAKKIATRPKLSQPQYHIIAERKRREKLSERFIALSALVPGLQKMDKATVLGDAIKYLRQLQEKVRALEEEQNMKKNMESVVVVKKSQLRDDVENSSSESDGSFDEELPEIEARFCDRNVLIRVHCEKSNGVLEKIIHEIERLHLKVTNSSVMTFGSCALDITIIAQMDMEFCMTVKDFVRNLRSAFTSFM</sequence>